<dbReference type="EMBL" id="JACHMQ010000001">
    <property type="protein sequence ID" value="MBB6399800.1"/>
    <property type="molecule type" value="Genomic_DNA"/>
</dbReference>
<evidence type="ECO:0000313" key="3">
    <source>
        <dbReference type="Proteomes" id="UP000546324"/>
    </source>
</evidence>
<dbReference type="AlphaFoldDB" id="A0A7X0G5D5"/>
<reference evidence="2 3" key="1">
    <citation type="submission" date="2020-08" db="EMBL/GenBank/DDBJ databases">
        <title>Sequencing the genomes of 1000 actinobacteria strains.</title>
        <authorList>
            <person name="Klenk H.-P."/>
        </authorList>
    </citation>
    <scope>NUCLEOTIDE SEQUENCE [LARGE SCALE GENOMIC DNA]</scope>
    <source>
        <strain evidence="2 3">DSM 43675</strain>
    </source>
</reference>
<evidence type="ECO:0008006" key="4">
    <source>
        <dbReference type="Google" id="ProtNLM"/>
    </source>
</evidence>
<proteinExistence type="predicted"/>
<sequence>MFKRLAALSLSAGLAATAVAAVPAASARTAPKPRAQAAADAPPASLDLSDCPDVLPVGADPANWYCNVLVTSGGSMKIGNIDQQITAPMRITLLAGYDPKTGAEISKFVKMRSTAMSVAGGALGVPGTEGIPLFALKVKPQYAGKIDLDIPNRRTRLSLKMKLINQLLGDTCYVGSNAAPIDLDLDLKEITGASGADGTFWVKINSTDDTFAVPKTNGCGFAAPIADLRGGLPSASGANHAQLTSYFGGKGYAEMYPQMTIRRK</sequence>
<protein>
    <recommendedName>
        <fullName evidence="4">Tat pathway signal sequence domain protein</fullName>
    </recommendedName>
</protein>
<keyword evidence="1" id="KW-0732">Signal</keyword>
<evidence type="ECO:0000313" key="2">
    <source>
        <dbReference type="EMBL" id="MBB6399800.1"/>
    </source>
</evidence>
<accession>A0A7X0G5D5</accession>
<feature type="chain" id="PRO_5039217904" description="Tat pathway signal sequence domain protein" evidence="1">
    <location>
        <begin position="21"/>
        <end position="264"/>
    </location>
</feature>
<gene>
    <name evidence="2" type="ORF">BKA00_006714</name>
</gene>
<keyword evidence="3" id="KW-1185">Reference proteome</keyword>
<name>A0A7X0G5D5_9ACTN</name>
<feature type="signal peptide" evidence="1">
    <location>
        <begin position="1"/>
        <end position="20"/>
    </location>
</feature>
<dbReference type="Proteomes" id="UP000546324">
    <property type="component" value="Unassembled WGS sequence"/>
</dbReference>
<comment type="caution">
    <text evidence="2">The sequence shown here is derived from an EMBL/GenBank/DDBJ whole genome shotgun (WGS) entry which is preliminary data.</text>
</comment>
<organism evidence="2 3">
    <name type="scientific">Actinomadura coerulea</name>
    <dbReference type="NCBI Taxonomy" id="46159"/>
    <lineage>
        <taxon>Bacteria</taxon>
        <taxon>Bacillati</taxon>
        <taxon>Actinomycetota</taxon>
        <taxon>Actinomycetes</taxon>
        <taxon>Streptosporangiales</taxon>
        <taxon>Thermomonosporaceae</taxon>
        <taxon>Actinomadura</taxon>
    </lineage>
</organism>
<evidence type="ECO:0000256" key="1">
    <source>
        <dbReference type="SAM" id="SignalP"/>
    </source>
</evidence>
<dbReference type="RefSeq" id="WP_185031891.1">
    <property type="nucleotide sequence ID" value="NZ_JACHMQ010000001.1"/>
</dbReference>